<dbReference type="AlphaFoldDB" id="A4BYL9"/>
<feature type="transmembrane region" description="Helical" evidence="6">
    <location>
        <begin position="125"/>
        <end position="144"/>
    </location>
</feature>
<sequence length="499" mass="57396">MNSRIKNLIYNNSAQGIFQLITILVGFYLTRFIILNFGSELNGLMLSINQILNYFALVEGGISGSIVYALYKPLYDNDKISINKLLGTSKSYLTKAGFTFLFFTIIYILLSAYLVNKSSLNNIDLLFFITILSIPMFIRMFYISKYRTILIADKKEYILSLTSIIFVICNFLIILISTNVGYDLIVVKLFAIMATIIQLIILYILFNSIYPDYNFKSTEILDSIRNRNDVMWNQIITGLIFGLPIFIASIFLDFKTVSVLSIYLLLINAVSSFISVLSNNIVPHLGETIAANKNKLVKKMFEKYEYYYFMILTFSFSCTALLIQPFLKLYTNSMEDTNYIKTDIILLCLLLGILNLIKSTRSAIMQADGQFKKTKNHLIIQIISAIALCLILTEIYGLFGLLSGLIISQVIRIFLIFTYTSKKYKFINKKNTFIYIIILAIIVFTSYILTFYLPAQFSNYLDFIGYSIVVFVVNLFFVFIIFEYLNSYSSIKTIIRFLK</sequence>
<evidence type="ECO:0000256" key="6">
    <source>
        <dbReference type="SAM" id="Phobius"/>
    </source>
</evidence>
<keyword evidence="2" id="KW-1003">Cell membrane</keyword>
<dbReference type="HOGENOM" id="CLU_040766_0_0_10"/>
<dbReference type="STRING" id="313594.PI23P_06550"/>
<keyword evidence="5 6" id="KW-0472">Membrane</keyword>
<dbReference type="OrthoDB" id="8609648at2"/>
<dbReference type="eggNOG" id="COG2244">
    <property type="taxonomic scope" value="Bacteria"/>
</dbReference>
<feature type="transmembrane region" description="Helical" evidence="6">
    <location>
        <begin position="92"/>
        <end position="113"/>
    </location>
</feature>
<proteinExistence type="predicted"/>
<organism evidence="7 8">
    <name type="scientific">Polaribacter irgensii 23-P</name>
    <dbReference type="NCBI Taxonomy" id="313594"/>
    <lineage>
        <taxon>Bacteria</taxon>
        <taxon>Pseudomonadati</taxon>
        <taxon>Bacteroidota</taxon>
        <taxon>Flavobacteriia</taxon>
        <taxon>Flavobacteriales</taxon>
        <taxon>Flavobacteriaceae</taxon>
    </lineage>
</organism>
<feature type="transmembrane region" description="Helical" evidence="6">
    <location>
        <begin position="402"/>
        <end position="420"/>
    </location>
</feature>
<feature type="transmembrane region" description="Helical" evidence="6">
    <location>
        <begin position="306"/>
        <end position="327"/>
    </location>
</feature>
<evidence type="ECO:0000256" key="3">
    <source>
        <dbReference type="ARBA" id="ARBA00022692"/>
    </source>
</evidence>
<evidence type="ECO:0000313" key="7">
    <source>
        <dbReference type="EMBL" id="EAR12262.1"/>
    </source>
</evidence>
<evidence type="ECO:0000256" key="4">
    <source>
        <dbReference type="ARBA" id="ARBA00022989"/>
    </source>
</evidence>
<evidence type="ECO:0000313" key="8">
    <source>
        <dbReference type="Proteomes" id="UP000003053"/>
    </source>
</evidence>
<keyword evidence="4 6" id="KW-1133">Transmembrane helix</keyword>
<dbReference type="PANTHER" id="PTHR30250:SF11">
    <property type="entry name" value="O-ANTIGEN TRANSPORTER-RELATED"/>
    <property type="match status" value="1"/>
</dbReference>
<feature type="transmembrane region" description="Helical" evidence="6">
    <location>
        <begin position="464"/>
        <end position="485"/>
    </location>
</feature>
<evidence type="ECO:0000256" key="5">
    <source>
        <dbReference type="ARBA" id="ARBA00023136"/>
    </source>
</evidence>
<protein>
    <submittedName>
        <fullName evidence="7">Polysaccharide transport protein, putative</fullName>
    </submittedName>
</protein>
<comment type="subcellular location">
    <subcellularLocation>
        <location evidence="1">Cell membrane</location>
        <topology evidence="1">Multi-pass membrane protein</topology>
    </subcellularLocation>
</comment>
<feature type="transmembrane region" description="Helical" evidence="6">
    <location>
        <begin position="20"/>
        <end position="39"/>
    </location>
</feature>
<dbReference type="PANTHER" id="PTHR30250">
    <property type="entry name" value="PST FAMILY PREDICTED COLANIC ACID TRANSPORTER"/>
    <property type="match status" value="1"/>
</dbReference>
<dbReference type="Proteomes" id="UP000003053">
    <property type="component" value="Unassembled WGS sequence"/>
</dbReference>
<feature type="transmembrane region" description="Helical" evidence="6">
    <location>
        <begin position="339"/>
        <end position="357"/>
    </location>
</feature>
<dbReference type="InterPro" id="IPR050833">
    <property type="entry name" value="Poly_Biosynth_Transport"/>
</dbReference>
<feature type="transmembrane region" description="Helical" evidence="6">
    <location>
        <begin position="156"/>
        <end position="177"/>
    </location>
</feature>
<feature type="transmembrane region" description="Helical" evidence="6">
    <location>
        <begin position="231"/>
        <end position="254"/>
    </location>
</feature>
<dbReference type="RefSeq" id="WP_004569930.1">
    <property type="nucleotide sequence ID" value="NZ_CH724148.1"/>
</dbReference>
<name>A4BYL9_9FLAO</name>
<dbReference type="EMBL" id="AAOG01000002">
    <property type="protein sequence ID" value="EAR12262.1"/>
    <property type="molecule type" value="Genomic_DNA"/>
</dbReference>
<comment type="caution">
    <text evidence="7">The sequence shown here is derived from an EMBL/GenBank/DDBJ whole genome shotgun (WGS) entry which is preliminary data.</text>
</comment>
<accession>A4BYL9</accession>
<evidence type="ECO:0000256" key="1">
    <source>
        <dbReference type="ARBA" id="ARBA00004651"/>
    </source>
</evidence>
<feature type="transmembrane region" description="Helical" evidence="6">
    <location>
        <begin position="51"/>
        <end position="71"/>
    </location>
</feature>
<keyword evidence="8" id="KW-1185">Reference proteome</keyword>
<dbReference type="GO" id="GO:0005886">
    <property type="term" value="C:plasma membrane"/>
    <property type="evidence" value="ECO:0007669"/>
    <property type="project" value="UniProtKB-SubCell"/>
</dbReference>
<evidence type="ECO:0000256" key="2">
    <source>
        <dbReference type="ARBA" id="ARBA00022475"/>
    </source>
</evidence>
<feature type="transmembrane region" description="Helical" evidence="6">
    <location>
        <begin position="432"/>
        <end position="452"/>
    </location>
</feature>
<keyword evidence="3 6" id="KW-0812">Transmembrane</keyword>
<feature type="transmembrane region" description="Helical" evidence="6">
    <location>
        <begin position="260"/>
        <end position="285"/>
    </location>
</feature>
<feature type="transmembrane region" description="Helical" evidence="6">
    <location>
        <begin position="189"/>
        <end position="210"/>
    </location>
</feature>
<reference evidence="7 8" key="1">
    <citation type="submission" date="2006-02" db="EMBL/GenBank/DDBJ databases">
        <authorList>
            <person name="Murray A."/>
            <person name="Staley J."/>
            <person name="Ferriera S."/>
            <person name="Johnson J."/>
            <person name="Kravitz S."/>
            <person name="Halpern A."/>
            <person name="Remington K."/>
            <person name="Beeson K."/>
            <person name="Tran B."/>
            <person name="Rogers Y.-H."/>
            <person name="Friedman R."/>
            <person name="Venter J.C."/>
        </authorList>
    </citation>
    <scope>NUCLEOTIDE SEQUENCE [LARGE SCALE GENOMIC DNA]</scope>
    <source>
        <strain evidence="7 8">23-P</strain>
    </source>
</reference>
<feature type="transmembrane region" description="Helical" evidence="6">
    <location>
        <begin position="378"/>
        <end position="396"/>
    </location>
</feature>
<gene>
    <name evidence="7" type="ORF">PI23P_06550</name>
</gene>